<comment type="cofactor">
    <cofactor evidence="1">
        <name>Zn(2+)</name>
        <dbReference type="ChEBI" id="CHEBI:29105"/>
    </cofactor>
</comment>
<dbReference type="PIRSF" id="PIRSF001359">
    <property type="entry name" value="F_bP_aldolase_II"/>
    <property type="match status" value="1"/>
</dbReference>
<proteinExistence type="predicted"/>
<evidence type="ECO:0000256" key="2">
    <source>
        <dbReference type="ARBA" id="ARBA00022723"/>
    </source>
</evidence>
<dbReference type="Proteomes" id="UP001304683">
    <property type="component" value="Chromosome"/>
</dbReference>
<dbReference type="Gene3D" id="3.20.20.70">
    <property type="entry name" value="Aldolase class I"/>
    <property type="match status" value="1"/>
</dbReference>
<dbReference type="PANTHER" id="PTHR30304:SF0">
    <property type="entry name" value="D-TAGATOSE-1,6-BISPHOSPHATE ALDOLASE SUBUNIT GATY-RELATED"/>
    <property type="match status" value="1"/>
</dbReference>
<sequence>MPLVTGIELLDDARRRDYAVGAFNVNNMEIVQAIIAAAEEERSPVILQASQGAIKYAGIRYIRALVTAAAEEAKVPICLHLDHGPSFEQVMECLRYGFTSVMFDGSHLPYEENVRLTAKAVEAAHAVGVSVEGELGKIGGVEEEIRVEDWDVVLTDPEVVPDFVERTGVDYLAVAIGTKHGFYQGEPKLDFDRLARIHQLMPDLPLVLHGGSGVPEEHIRRAIPLGVRKINIDTELRAAFVGKAREIMAARPDEIDPRKILGPAREAMKEKVKEKMRLFGSAGKA</sequence>
<dbReference type="RefSeq" id="WP_135224943.1">
    <property type="nucleotide sequence ID" value="NZ_CP132508.1"/>
</dbReference>
<dbReference type="Pfam" id="PF01116">
    <property type="entry name" value="F_bP_aldolase"/>
    <property type="match status" value="1"/>
</dbReference>
<dbReference type="PANTHER" id="PTHR30304">
    <property type="entry name" value="D-TAGATOSE-1,6-BISPHOSPHATE ALDOLASE"/>
    <property type="match status" value="1"/>
</dbReference>
<evidence type="ECO:0000313" key="5">
    <source>
        <dbReference type="EMBL" id="WPD19492.1"/>
    </source>
</evidence>
<dbReference type="InterPro" id="IPR050246">
    <property type="entry name" value="Class_II_FBP_aldolase"/>
</dbReference>
<dbReference type="NCBIfam" id="TIGR00167">
    <property type="entry name" value="cbbA"/>
    <property type="match status" value="1"/>
</dbReference>
<dbReference type="CDD" id="cd00947">
    <property type="entry name" value="TBP_aldolase_IIB"/>
    <property type="match status" value="1"/>
</dbReference>
<dbReference type="InterPro" id="IPR013785">
    <property type="entry name" value="Aldolase_TIM"/>
</dbReference>
<evidence type="ECO:0000256" key="4">
    <source>
        <dbReference type="ARBA" id="ARBA00023239"/>
    </source>
</evidence>
<dbReference type="GO" id="GO:0004332">
    <property type="term" value="F:fructose-bisphosphate aldolase activity"/>
    <property type="evidence" value="ECO:0007669"/>
    <property type="project" value="UniProtKB-EC"/>
</dbReference>
<dbReference type="InterPro" id="IPR011289">
    <property type="entry name" value="Fruc_bis_ald_class-2"/>
</dbReference>
<gene>
    <name evidence="5" type="ORF">Q5761_02145</name>
</gene>
<organism evidence="5 6">
    <name type="scientific">Thermaerobacter composti</name>
    <dbReference type="NCBI Taxonomy" id="554949"/>
    <lineage>
        <taxon>Bacteria</taxon>
        <taxon>Bacillati</taxon>
        <taxon>Bacillota</taxon>
        <taxon>Clostridia</taxon>
        <taxon>Eubacteriales</taxon>
        <taxon>Clostridiales Family XVII. Incertae Sedis</taxon>
        <taxon>Thermaerobacter</taxon>
    </lineage>
</organism>
<dbReference type="EC" id="4.1.2.13" evidence="5"/>
<dbReference type="InterPro" id="IPR000771">
    <property type="entry name" value="FBA_II"/>
</dbReference>
<dbReference type="PROSITE" id="PS00806">
    <property type="entry name" value="ALDOLASE_CLASS_II_2"/>
    <property type="match status" value="1"/>
</dbReference>
<dbReference type="EMBL" id="CP132508">
    <property type="protein sequence ID" value="WPD19492.1"/>
    <property type="molecule type" value="Genomic_DNA"/>
</dbReference>
<evidence type="ECO:0000256" key="3">
    <source>
        <dbReference type="ARBA" id="ARBA00022833"/>
    </source>
</evidence>
<dbReference type="SUPFAM" id="SSF51569">
    <property type="entry name" value="Aldolase"/>
    <property type="match status" value="1"/>
</dbReference>
<reference evidence="5 6" key="1">
    <citation type="submission" date="2023-08" db="EMBL/GenBank/DDBJ databases">
        <title>Genome sequence of Thermaerobacter compostii strain Ins1, a spore-forming filamentous bacterium isolated from a deep geothermal reservoir.</title>
        <authorList>
            <person name="Bregnard D."/>
            <person name="Gonzalez D."/>
            <person name="Junier P."/>
        </authorList>
    </citation>
    <scope>NUCLEOTIDE SEQUENCE [LARGE SCALE GENOMIC DNA]</scope>
    <source>
        <strain evidence="5 6">Ins1</strain>
    </source>
</reference>
<keyword evidence="4 5" id="KW-0456">Lyase</keyword>
<name>A0ABZ0QSA7_9FIRM</name>
<evidence type="ECO:0000256" key="1">
    <source>
        <dbReference type="ARBA" id="ARBA00001947"/>
    </source>
</evidence>
<keyword evidence="6" id="KW-1185">Reference proteome</keyword>
<keyword evidence="3" id="KW-0862">Zinc</keyword>
<accession>A0ABZ0QSA7</accession>
<dbReference type="NCBIfam" id="NF009497">
    <property type="entry name" value="PRK12857.1"/>
    <property type="match status" value="1"/>
</dbReference>
<protein>
    <submittedName>
        <fullName evidence="5">Class II fructose-1,6-bisphosphate aldolase</fullName>
        <ecNumber evidence="5">4.1.2.13</ecNumber>
    </submittedName>
</protein>
<evidence type="ECO:0000313" key="6">
    <source>
        <dbReference type="Proteomes" id="UP001304683"/>
    </source>
</evidence>
<keyword evidence="2" id="KW-0479">Metal-binding</keyword>
<dbReference type="NCBIfam" id="TIGR01859">
    <property type="entry name" value="fruc_bis_ald"/>
    <property type="match status" value="1"/>
</dbReference>